<reference evidence="5" key="1">
    <citation type="submission" date="2025-08" db="UniProtKB">
        <authorList>
            <consortium name="RefSeq"/>
        </authorList>
    </citation>
    <scope>IDENTIFICATION</scope>
</reference>
<organism evidence="4 5">
    <name type="scientific">Cephus cinctus</name>
    <name type="common">Wheat stem sawfly</name>
    <dbReference type="NCBI Taxonomy" id="211228"/>
    <lineage>
        <taxon>Eukaryota</taxon>
        <taxon>Metazoa</taxon>
        <taxon>Ecdysozoa</taxon>
        <taxon>Arthropoda</taxon>
        <taxon>Hexapoda</taxon>
        <taxon>Insecta</taxon>
        <taxon>Pterygota</taxon>
        <taxon>Neoptera</taxon>
        <taxon>Endopterygota</taxon>
        <taxon>Hymenoptera</taxon>
        <taxon>Cephoidea</taxon>
        <taxon>Cephidae</taxon>
        <taxon>Cephus</taxon>
    </lineage>
</organism>
<feature type="active site" description="Charge relay system" evidence="2">
    <location>
        <position position="198"/>
    </location>
</feature>
<dbReference type="AlphaFoldDB" id="A0AAJ7FFW2"/>
<dbReference type="GO" id="GO:0012505">
    <property type="term" value="C:endomembrane system"/>
    <property type="evidence" value="ECO:0007669"/>
    <property type="project" value="TreeGrafter"/>
</dbReference>
<feature type="active site" description="Acyl-ester intermediate" evidence="2">
    <location>
        <position position="222"/>
    </location>
</feature>
<dbReference type="InterPro" id="IPR036928">
    <property type="entry name" value="AS_sf"/>
</dbReference>
<dbReference type="PIRSF" id="PIRSF001221">
    <property type="entry name" value="Amidase_fungi"/>
    <property type="match status" value="1"/>
</dbReference>
<dbReference type="PROSITE" id="PS00571">
    <property type="entry name" value="AMIDASES"/>
    <property type="match status" value="1"/>
</dbReference>
<dbReference type="GeneID" id="107265167"/>
<evidence type="ECO:0000256" key="1">
    <source>
        <dbReference type="ARBA" id="ARBA00009199"/>
    </source>
</evidence>
<dbReference type="PANTHER" id="PTHR43372">
    <property type="entry name" value="FATTY-ACID AMIDE HYDROLASE"/>
    <property type="match status" value="1"/>
</dbReference>
<dbReference type="GO" id="GO:0016787">
    <property type="term" value="F:hydrolase activity"/>
    <property type="evidence" value="ECO:0007669"/>
    <property type="project" value="UniProtKB-KW"/>
</dbReference>
<dbReference type="Gene3D" id="3.90.1300.10">
    <property type="entry name" value="Amidase signature (AS) domain"/>
    <property type="match status" value="1"/>
</dbReference>
<feature type="domain" description="Amidase" evidence="3">
    <location>
        <begin position="62"/>
        <end position="501"/>
    </location>
</feature>
<evidence type="ECO:0000313" key="5">
    <source>
        <dbReference type="RefSeq" id="XP_015589795.1"/>
    </source>
</evidence>
<name>A0AAJ7FFW2_CEPCN</name>
<keyword evidence="4" id="KW-1185">Reference proteome</keyword>
<dbReference type="Pfam" id="PF01425">
    <property type="entry name" value="Amidase"/>
    <property type="match status" value="1"/>
</dbReference>
<gene>
    <name evidence="5" type="primary">LOC107265167</name>
</gene>
<dbReference type="KEGG" id="ccin:107265167"/>
<dbReference type="InterPro" id="IPR020556">
    <property type="entry name" value="Amidase_CS"/>
</dbReference>
<dbReference type="PANTHER" id="PTHR43372:SF3">
    <property type="entry name" value="AT07710P-RELATED"/>
    <property type="match status" value="1"/>
</dbReference>
<sequence>MDWLLRLVAFLLMKTVFLVKPIHWLLRKKRLAVPPVKDPIINLSATTLARKIREREISSEHVVEAYIKRIKEVNPILNAVVEDRYEDALREARNCDKRIETGEVNAIRLEIEQPLYGVPLTVKESCSVKGLNYTGGCLLRKGVKADSDGLAVEALRNAGAIPLCVTNTPELCLGFEANNYLYGKTNNPYDTRRTSGGSSGGEGALLGAGASVIGVGSDIAGSIRIPALFNGIFGHKPTPGIIPIRGHFPFSEGKLFQQYLVIGPMARYCEDLYLAMKVMSANCGTNLQLDEPVALNKLNVFYMEDAGQTVGVPKVDEDIKRAVTNASSYFKGYGCNVKRFNVDMRDALEYALSTFFTMDEMPQLLLNPDDPKKEKNLSWAVVKSLFGLSPYTRTALYLRFLKDVKVFMNDKKISHYKEQGKVLRENFMKILGEDNVLVCPSYTSAALMHNETIFNMSSVLYCVLFNLWGFPSTQVPMGLNKDGLPVGVQVVAMPNQDRLCLAVAKELEKGFGGWIPFAA</sequence>
<dbReference type="InterPro" id="IPR052739">
    <property type="entry name" value="FAAH2"/>
</dbReference>
<dbReference type="RefSeq" id="XP_015589795.1">
    <property type="nucleotide sequence ID" value="XM_015734309.1"/>
</dbReference>
<keyword evidence="5" id="KW-0378">Hydrolase</keyword>
<proteinExistence type="inferred from homology"/>
<dbReference type="SUPFAM" id="SSF75304">
    <property type="entry name" value="Amidase signature (AS) enzymes"/>
    <property type="match status" value="1"/>
</dbReference>
<accession>A0AAJ7FFW2</accession>
<dbReference type="Proteomes" id="UP000694920">
    <property type="component" value="Unplaced"/>
</dbReference>
<evidence type="ECO:0000313" key="4">
    <source>
        <dbReference type="Proteomes" id="UP000694920"/>
    </source>
</evidence>
<comment type="similarity">
    <text evidence="1">Belongs to the amidase family.</text>
</comment>
<dbReference type="InterPro" id="IPR023631">
    <property type="entry name" value="Amidase_dom"/>
</dbReference>
<protein>
    <submittedName>
        <fullName evidence="5">Fatty-acid amide hydrolase 2</fullName>
    </submittedName>
</protein>
<feature type="active site" description="Charge relay system" evidence="2">
    <location>
        <position position="123"/>
    </location>
</feature>
<evidence type="ECO:0000259" key="3">
    <source>
        <dbReference type="Pfam" id="PF01425"/>
    </source>
</evidence>
<evidence type="ECO:0000256" key="2">
    <source>
        <dbReference type="PIRSR" id="PIRSR001221-1"/>
    </source>
</evidence>